<dbReference type="EMBL" id="CAESAQ020000099">
    <property type="protein sequence ID" value="CAB5506342.1"/>
    <property type="molecule type" value="Genomic_DNA"/>
</dbReference>
<protein>
    <recommendedName>
        <fullName evidence="3">RNA-directed DNA polymerase</fullName>
    </recommendedName>
</protein>
<keyword evidence="2" id="KW-1185">Reference proteome</keyword>
<dbReference type="Proteomes" id="UP000643672">
    <property type="component" value="Unassembled WGS sequence"/>
</dbReference>
<sequence>MPNVEEVNIRHFKKNANQLMIKKKPFQEIFNLYFHGKYSFEDFINTNVKDHITQHQFNQRTALSVNKKLTEFHKFINVFVINKLDYDASVCFSYAKNTTVRNCLEPHKNNKYFLSTDISNFFGSIQSVDVMATIQHNINKGNIAITDIEQYKGRLQKPQCDLGELENSVFFSKK</sequence>
<reference evidence="1 2" key="1">
    <citation type="submission" date="2020-05" db="EMBL/GenBank/DDBJ databases">
        <authorList>
            <person name="Petersen J."/>
            <person name="Sayavedra L."/>
        </authorList>
    </citation>
    <scope>NUCLEOTIDE SEQUENCE [LARGE SCALE GENOMIC DNA]</scope>
    <source>
        <strain evidence="1">B thermophilus SOXS</strain>
    </source>
</reference>
<gene>
    <name evidence="1" type="ORF">THERMOS_2290</name>
</gene>
<proteinExistence type="predicted"/>
<dbReference type="AlphaFoldDB" id="A0A8H9CHU3"/>
<evidence type="ECO:0008006" key="3">
    <source>
        <dbReference type="Google" id="ProtNLM"/>
    </source>
</evidence>
<evidence type="ECO:0000313" key="2">
    <source>
        <dbReference type="Proteomes" id="UP000643672"/>
    </source>
</evidence>
<name>A0A8H9CHU3_9GAMM</name>
<organism evidence="1 2">
    <name type="scientific">Bathymodiolus thermophilus thioautotrophic gill symbiont</name>
    <dbReference type="NCBI Taxonomy" id="2360"/>
    <lineage>
        <taxon>Bacteria</taxon>
        <taxon>Pseudomonadati</taxon>
        <taxon>Pseudomonadota</taxon>
        <taxon>Gammaproteobacteria</taxon>
        <taxon>sulfur-oxidizing symbionts</taxon>
    </lineage>
</organism>
<accession>A0A8H9CHU3</accession>
<comment type="caution">
    <text evidence="1">The sequence shown here is derived from an EMBL/GenBank/DDBJ whole genome shotgun (WGS) entry which is preliminary data.</text>
</comment>
<evidence type="ECO:0000313" key="1">
    <source>
        <dbReference type="EMBL" id="CAB5506342.1"/>
    </source>
</evidence>